<dbReference type="PROSITE" id="PS50850">
    <property type="entry name" value="MFS"/>
    <property type="match status" value="1"/>
</dbReference>
<feature type="transmembrane region" description="Helical" evidence="6">
    <location>
        <begin position="322"/>
        <end position="343"/>
    </location>
</feature>
<feature type="domain" description="Major facilitator superfamily (MFS) profile" evidence="7">
    <location>
        <begin position="92"/>
        <end position="464"/>
    </location>
</feature>
<evidence type="ECO:0000256" key="3">
    <source>
        <dbReference type="ARBA" id="ARBA00022989"/>
    </source>
</evidence>
<evidence type="ECO:0000259" key="7">
    <source>
        <dbReference type="PROSITE" id="PS50850"/>
    </source>
</evidence>
<evidence type="ECO:0000313" key="8">
    <source>
        <dbReference type="EMBL" id="TMJ12405.1"/>
    </source>
</evidence>
<proteinExistence type="predicted"/>
<dbReference type="PANTHER" id="PTHR43129:SF1">
    <property type="entry name" value="FOSMIDOMYCIN RESISTANCE PROTEIN"/>
    <property type="match status" value="1"/>
</dbReference>
<gene>
    <name evidence="8" type="ORF">E6G98_02900</name>
</gene>
<dbReference type="InterPro" id="IPR005829">
    <property type="entry name" value="Sugar_transporter_CS"/>
</dbReference>
<feature type="transmembrane region" description="Helical" evidence="6">
    <location>
        <begin position="157"/>
        <end position="173"/>
    </location>
</feature>
<feature type="transmembrane region" description="Helical" evidence="6">
    <location>
        <begin position="245"/>
        <end position="262"/>
    </location>
</feature>
<organism evidence="8 9">
    <name type="scientific">Candidatus Segetimicrobium genomatis</name>
    <dbReference type="NCBI Taxonomy" id="2569760"/>
    <lineage>
        <taxon>Bacteria</taxon>
        <taxon>Bacillati</taxon>
        <taxon>Candidatus Sysuimicrobiota</taxon>
        <taxon>Candidatus Sysuimicrobiia</taxon>
        <taxon>Candidatus Sysuimicrobiales</taxon>
        <taxon>Candidatus Segetimicrobiaceae</taxon>
        <taxon>Candidatus Segetimicrobium</taxon>
    </lineage>
</organism>
<comment type="subcellular location">
    <subcellularLocation>
        <location evidence="1">Cell membrane</location>
        <topology evidence="1">Multi-pass membrane protein</topology>
    </subcellularLocation>
</comment>
<dbReference type="InterPro" id="IPR020846">
    <property type="entry name" value="MFS_dom"/>
</dbReference>
<dbReference type="GO" id="GO:0022857">
    <property type="term" value="F:transmembrane transporter activity"/>
    <property type="evidence" value="ECO:0007669"/>
    <property type="project" value="InterPro"/>
</dbReference>
<dbReference type="PROSITE" id="PS00216">
    <property type="entry name" value="SUGAR_TRANSPORT_1"/>
    <property type="match status" value="1"/>
</dbReference>
<feature type="transmembrane region" description="Helical" evidence="6">
    <location>
        <begin position="410"/>
        <end position="430"/>
    </location>
</feature>
<evidence type="ECO:0000256" key="4">
    <source>
        <dbReference type="ARBA" id="ARBA00023136"/>
    </source>
</evidence>
<feature type="region of interest" description="Disordered" evidence="5">
    <location>
        <begin position="1"/>
        <end position="37"/>
    </location>
</feature>
<dbReference type="Proteomes" id="UP000315217">
    <property type="component" value="Unassembled WGS sequence"/>
</dbReference>
<dbReference type="InterPro" id="IPR011701">
    <property type="entry name" value="MFS"/>
</dbReference>
<reference evidence="8 9" key="1">
    <citation type="journal article" date="2019" name="Nat. Microbiol.">
        <title>Mediterranean grassland soil C-N compound turnover is dependent on rainfall and depth, and is mediated by genomically divergent microorganisms.</title>
        <authorList>
            <person name="Diamond S."/>
            <person name="Andeer P.F."/>
            <person name="Li Z."/>
            <person name="Crits-Christoph A."/>
            <person name="Burstein D."/>
            <person name="Anantharaman K."/>
            <person name="Lane K.R."/>
            <person name="Thomas B.C."/>
            <person name="Pan C."/>
            <person name="Northen T.R."/>
            <person name="Banfield J.F."/>
        </authorList>
    </citation>
    <scope>NUCLEOTIDE SEQUENCE [LARGE SCALE GENOMIC DNA]</scope>
    <source>
        <strain evidence="8">NP_1</strain>
    </source>
</reference>
<dbReference type="PANTHER" id="PTHR43129">
    <property type="entry name" value="FOSMIDOMYCIN RESISTANCE PROTEIN"/>
    <property type="match status" value="1"/>
</dbReference>
<feature type="transmembrane region" description="Helical" evidence="6">
    <location>
        <begin position="377"/>
        <end position="398"/>
    </location>
</feature>
<dbReference type="Pfam" id="PF07690">
    <property type="entry name" value="MFS_1"/>
    <property type="match status" value="1"/>
</dbReference>
<evidence type="ECO:0000256" key="6">
    <source>
        <dbReference type="SAM" id="Phobius"/>
    </source>
</evidence>
<feature type="transmembrane region" description="Helical" evidence="6">
    <location>
        <begin position="92"/>
        <end position="114"/>
    </location>
</feature>
<dbReference type="InterPro" id="IPR036259">
    <property type="entry name" value="MFS_trans_sf"/>
</dbReference>
<feature type="transmembrane region" description="Helical" evidence="6">
    <location>
        <begin position="126"/>
        <end position="150"/>
    </location>
</feature>
<feature type="transmembrane region" description="Helical" evidence="6">
    <location>
        <begin position="216"/>
        <end position="239"/>
    </location>
</feature>
<sequence length="469" mass="48732">MPPANLARNGPESPPPRGVAGSNAHGRERGNAGSRQRGLMCWRSKRACAVRFLGRVPMSRPDQDSVLSDGVETPRRVPAFPRSRDSAIDRRLLLTATAAHFLNDFHVAFLAPLLPLVVVKFNLSLALAGLLATVLTTSAALSQPVFGIVADRLRRRIFVMLGPALTVLAMGLMGLAPTYALLLALLLIAGTGTASFHPQGASTAGEASGDRRGTGLSLFVAGGELGYSLGPLIVALVVAVRGLEATWLVALPGLGACVLLWRSIPIRRDPPRRPEGNTLTSDLAATFGPLAVLWLVVVLRTIVISGYQTFLPLLLHQRGGSIVAGGAAVFLFGGIGAIGGVVGGMLSDRVGRRRMVALSLVLGTPLLLGFIHTQGAWAYALLAGGGVALYLSAAVTIVMAQELLPHRASVASSIVMGLAWGTAGLSLTGIGALADAIGLERALRLLLLLAVPALAAAQALPQTRGRELL</sequence>
<dbReference type="GO" id="GO:0005886">
    <property type="term" value="C:plasma membrane"/>
    <property type="evidence" value="ECO:0007669"/>
    <property type="project" value="UniProtKB-SubCell"/>
</dbReference>
<evidence type="ECO:0000256" key="1">
    <source>
        <dbReference type="ARBA" id="ARBA00004651"/>
    </source>
</evidence>
<feature type="transmembrane region" description="Helical" evidence="6">
    <location>
        <begin position="179"/>
        <end position="196"/>
    </location>
</feature>
<keyword evidence="2 6" id="KW-0812">Transmembrane</keyword>
<dbReference type="EMBL" id="VBAI01000025">
    <property type="protein sequence ID" value="TMJ12405.1"/>
    <property type="molecule type" value="Genomic_DNA"/>
</dbReference>
<feature type="transmembrane region" description="Helical" evidence="6">
    <location>
        <begin position="283"/>
        <end position="302"/>
    </location>
</feature>
<dbReference type="Gene3D" id="1.20.1250.20">
    <property type="entry name" value="MFS general substrate transporter like domains"/>
    <property type="match status" value="1"/>
</dbReference>
<dbReference type="CDD" id="cd17478">
    <property type="entry name" value="MFS_FsR"/>
    <property type="match status" value="1"/>
</dbReference>
<protein>
    <submittedName>
        <fullName evidence="8">MFS transporter</fullName>
    </submittedName>
</protein>
<evidence type="ECO:0000313" key="9">
    <source>
        <dbReference type="Proteomes" id="UP000315217"/>
    </source>
</evidence>
<dbReference type="AlphaFoldDB" id="A0A537LWN2"/>
<feature type="transmembrane region" description="Helical" evidence="6">
    <location>
        <begin position="442"/>
        <end position="460"/>
    </location>
</feature>
<comment type="caution">
    <text evidence="8">The sequence shown here is derived from an EMBL/GenBank/DDBJ whole genome shotgun (WGS) entry which is preliminary data.</text>
</comment>
<keyword evidence="4 6" id="KW-0472">Membrane</keyword>
<accession>A0A537LWN2</accession>
<evidence type="ECO:0000256" key="5">
    <source>
        <dbReference type="SAM" id="MobiDB-lite"/>
    </source>
</evidence>
<keyword evidence="3 6" id="KW-1133">Transmembrane helix</keyword>
<feature type="transmembrane region" description="Helical" evidence="6">
    <location>
        <begin position="355"/>
        <end position="371"/>
    </location>
</feature>
<evidence type="ECO:0000256" key="2">
    <source>
        <dbReference type="ARBA" id="ARBA00022692"/>
    </source>
</evidence>
<dbReference type="SUPFAM" id="SSF103473">
    <property type="entry name" value="MFS general substrate transporter"/>
    <property type="match status" value="1"/>
</dbReference>
<name>A0A537LWN2_9BACT</name>